<dbReference type="InterPro" id="IPR027024">
    <property type="entry name" value="UCP027386_ABC_sbc_TM0202"/>
</dbReference>
<dbReference type="GO" id="GO:0009234">
    <property type="term" value="P:menaquinone biosynthetic process"/>
    <property type="evidence" value="ECO:0007669"/>
    <property type="project" value="UniProtKB-UniPathway"/>
</dbReference>
<feature type="region of interest" description="Disordered" evidence="4">
    <location>
        <begin position="27"/>
        <end position="56"/>
    </location>
</feature>
<dbReference type="Proteomes" id="UP000029278">
    <property type="component" value="Unassembled WGS sequence"/>
</dbReference>
<dbReference type="RefSeq" id="WP_051985791.1">
    <property type="nucleotide sequence ID" value="NZ_BGML01000020.1"/>
</dbReference>
<evidence type="ECO:0000256" key="1">
    <source>
        <dbReference type="ARBA" id="ARBA00004863"/>
    </source>
</evidence>
<evidence type="ECO:0000256" key="2">
    <source>
        <dbReference type="ARBA" id="ARBA00022428"/>
    </source>
</evidence>
<name>A0A090Y4Z8_PAEMA</name>
<dbReference type="STRING" id="44252.DJ90_4855"/>
<dbReference type="Pfam" id="PF02621">
    <property type="entry name" value="VitK2_biosynth"/>
    <property type="match status" value="1"/>
</dbReference>
<dbReference type="HOGENOM" id="CLU_062584_1_0_9"/>
<feature type="chain" id="PRO_5035986079" evidence="5">
    <location>
        <begin position="31"/>
        <end position="358"/>
    </location>
</feature>
<dbReference type="Proteomes" id="UP000442469">
    <property type="component" value="Unassembled WGS sequence"/>
</dbReference>
<dbReference type="EMBL" id="JMQA01000052">
    <property type="protein sequence ID" value="KFM93514.1"/>
    <property type="molecule type" value="Genomic_DNA"/>
</dbReference>
<dbReference type="UniPathway" id="UPA00079"/>
<reference evidence="7 9" key="2">
    <citation type="submission" date="2019-11" db="EMBL/GenBank/DDBJ databases">
        <title>Draft genome sequences of five Paenibacillus species of dairy origin.</title>
        <authorList>
            <person name="Olajide A.M."/>
            <person name="Chen S."/>
            <person name="Lapointe G."/>
        </authorList>
    </citation>
    <scope>NUCLEOTIDE SEQUENCE [LARGE SCALE GENOMIC DNA]</scope>
    <source>
        <strain evidence="7 9">3CT49</strain>
    </source>
</reference>
<dbReference type="PROSITE" id="PS51257">
    <property type="entry name" value="PROKAR_LIPOPROTEIN"/>
    <property type="match status" value="1"/>
</dbReference>
<dbReference type="InterPro" id="IPR003773">
    <property type="entry name" value="Menaquinone_biosynth"/>
</dbReference>
<dbReference type="GeneID" id="77010210"/>
<dbReference type="SUPFAM" id="SSF53850">
    <property type="entry name" value="Periplasmic binding protein-like II"/>
    <property type="match status" value="1"/>
</dbReference>
<dbReference type="OrthoDB" id="9814375at2"/>
<dbReference type="PANTHER" id="PTHR30024:SF46">
    <property type="entry name" value="ABC TRANSPORTER, SUBSTRATE-BINDING LIPOPROTEIN"/>
    <property type="match status" value="1"/>
</dbReference>
<dbReference type="PANTHER" id="PTHR30024">
    <property type="entry name" value="ALIPHATIC SULFONATES-BINDING PROTEIN-RELATED"/>
    <property type="match status" value="1"/>
</dbReference>
<protein>
    <submittedName>
        <fullName evidence="6">Menaquinone biosynthesis family protein</fullName>
    </submittedName>
</protein>
<gene>
    <name evidence="6" type="ORF">DJ90_4855</name>
    <name evidence="7" type="ORF">GNQ08_07405</name>
</gene>
<evidence type="ECO:0000313" key="6">
    <source>
        <dbReference type="EMBL" id="KFM93514.1"/>
    </source>
</evidence>
<keyword evidence="5" id="KW-0732">Signal</keyword>
<keyword evidence="8" id="KW-1185">Reference proteome</keyword>
<dbReference type="GO" id="GO:0016829">
    <property type="term" value="F:lyase activity"/>
    <property type="evidence" value="ECO:0007669"/>
    <property type="project" value="UniProtKB-KW"/>
</dbReference>
<accession>A0A090Y4Z8</accession>
<dbReference type="AlphaFoldDB" id="A0A090Y4Z8"/>
<comment type="pathway">
    <text evidence="1">Quinol/quinone metabolism; menaquinone biosynthesis.</text>
</comment>
<dbReference type="EMBL" id="WNZZ01000004">
    <property type="protein sequence ID" value="MUG22247.1"/>
    <property type="molecule type" value="Genomic_DNA"/>
</dbReference>
<dbReference type="PATRIC" id="fig|44252.3.peg.6045"/>
<dbReference type="PIRSF" id="PIRSF027386">
    <property type="entry name" value="UCP027386_ABC_sbc_TM0202"/>
    <property type="match status" value="1"/>
</dbReference>
<dbReference type="Gene3D" id="3.40.190.10">
    <property type="entry name" value="Periplasmic binding protein-like II"/>
    <property type="match status" value="2"/>
</dbReference>
<evidence type="ECO:0000256" key="3">
    <source>
        <dbReference type="ARBA" id="ARBA00023239"/>
    </source>
</evidence>
<keyword evidence="2" id="KW-0474">Menaquinone biosynthesis</keyword>
<reference evidence="6 8" key="1">
    <citation type="submission" date="2014-04" db="EMBL/GenBank/DDBJ databases">
        <authorList>
            <person name="Bishop-Lilly K.A."/>
            <person name="Broomall S.M."/>
            <person name="Chain P.S."/>
            <person name="Chertkov O."/>
            <person name="Coyne S.R."/>
            <person name="Daligault H.E."/>
            <person name="Davenport K.W."/>
            <person name="Erkkila T."/>
            <person name="Frey K.G."/>
            <person name="Gibbons H.S."/>
            <person name="Gu W."/>
            <person name="Jaissle J."/>
            <person name="Johnson S.L."/>
            <person name="Koroleva G.I."/>
            <person name="Ladner J.T."/>
            <person name="Lo C.-C."/>
            <person name="Minogue T.D."/>
            <person name="Munk C."/>
            <person name="Palacios G.F."/>
            <person name="Redden C.L."/>
            <person name="Rosenzweig C.N."/>
            <person name="Scholz M.B."/>
            <person name="Teshima H."/>
            <person name="Xu Y."/>
        </authorList>
    </citation>
    <scope>NUCLEOTIDE SEQUENCE [LARGE SCALE GENOMIC DNA]</scope>
    <source>
        <strain evidence="6 8">8244</strain>
    </source>
</reference>
<evidence type="ECO:0000313" key="7">
    <source>
        <dbReference type="EMBL" id="MUG22247.1"/>
    </source>
</evidence>
<comment type="caution">
    <text evidence="6">The sequence shown here is derived from an EMBL/GenBank/DDBJ whole genome shotgun (WGS) entry which is preliminary data.</text>
</comment>
<sequence length="358" mass="38928">MKKTFTAIYPLLALFLAGTMIFTGCSGPSAAPSQPDANGQQQSAAGTAAVEPPGPAAQKMQQLTVQGPLGITISAPIYNILENQALASFADEVVYTPWKTPDELRARISSGQADISAVPTYVGSNLYNRGIDVKLLNTLVWGILYVVGPENETGGGWETLRGQTIHVPLKGDMPDLVFRYLLRKNNLDPEKDIRIEYVAGTQELVGLMAAGKAKYAVIPEHLATMAVQKVEGTAKIMSLQEEWAKATGKPARIPQAGILVSGELVKNQPELVESLQRQFQESVTFLNQHPDKAAKMIAEYQEGLEPAFIESLIPALNLEFVSAKDAREELEFFFTELSSLSPDIIGGKLPDDAFYYDK</sequence>
<proteinExistence type="predicted"/>
<evidence type="ECO:0000256" key="4">
    <source>
        <dbReference type="SAM" id="MobiDB-lite"/>
    </source>
</evidence>
<evidence type="ECO:0000256" key="5">
    <source>
        <dbReference type="SAM" id="SignalP"/>
    </source>
</evidence>
<keyword evidence="3" id="KW-0456">Lyase</keyword>
<organism evidence="6 8">
    <name type="scientific">Paenibacillus macerans</name>
    <name type="common">Bacillus macerans</name>
    <dbReference type="NCBI Taxonomy" id="44252"/>
    <lineage>
        <taxon>Bacteria</taxon>
        <taxon>Bacillati</taxon>
        <taxon>Bacillota</taxon>
        <taxon>Bacilli</taxon>
        <taxon>Bacillales</taxon>
        <taxon>Paenibacillaceae</taxon>
        <taxon>Paenibacillus</taxon>
    </lineage>
</organism>
<feature type="compositionally biased region" description="Polar residues" evidence="4">
    <location>
        <begin position="31"/>
        <end position="45"/>
    </location>
</feature>
<evidence type="ECO:0000313" key="9">
    <source>
        <dbReference type="Proteomes" id="UP000442469"/>
    </source>
</evidence>
<evidence type="ECO:0000313" key="8">
    <source>
        <dbReference type="Proteomes" id="UP000029278"/>
    </source>
</evidence>
<feature type="signal peptide" evidence="5">
    <location>
        <begin position="1"/>
        <end position="30"/>
    </location>
</feature>